<organism evidence="5 6">
    <name type="scientific">Actinomadura yumaensis</name>
    <dbReference type="NCBI Taxonomy" id="111807"/>
    <lineage>
        <taxon>Bacteria</taxon>
        <taxon>Bacillati</taxon>
        <taxon>Actinomycetota</taxon>
        <taxon>Actinomycetes</taxon>
        <taxon>Streptosporangiales</taxon>
        <taxon>Thermomonosporaceae</taxon>
        <taxon>Actinomadura</taxon>
    </lineage>
</organism>
<reference evidence="6" key="1">
    <citation type="journal article" date="2019" name="Int. J. Syst. Evol. Microbiol.">
        <title>The Global Catalogue of Microorganisms (GCM) 10K type strain sequencing project: providing services to taxonomists for standard genome sequencing and annotation.</title>
        <authorList>
            <consortium name="The Broad Institute Genomics Platform"/>
            <consortium name="The Broad Institute Genome Sequencing Center for Infectious Disease"/>
            <person name="Wu L."/>
            <person name="Ma J."/>
        </authorList>
    </citation>
    <scope>NUCLEOTIDE SEQUENCE [LARGE SCALE GENOMIC DNA]</scope>
    <source>
        <strain evidence="6">JCM 3369</strain>
    </source>
</reference>
<evidence type="ECO:0000256" key="2">
    <source>
        <dbReference type="ARBA" id="ARBA00023125"/>
    </source>
</evidence>
<accession>A0ABW2CQV2</accession>
<dbReference type="SMART" id="SM00418">
    <property type="entry name" value="HTH_ARSR"/>
    <property type="match status" value="1"/>
</dbReference>
<keyword evidence="6" id="KW-1185">Reference proteome</keyword>
<dbReference type="Gene3D" id="1.10.10.10">
    <property type="entry name" value="Winged helix-like DNA-binding domain superfamily/Winged helix DNA-binding domain"/>
    <property type="match status" value="1"/>
</dbReference>
<dbReference type="Proteomes" id="UP001596380">
    <property type="component" value="Unassembled WGS sequence"/>
</dbReference>
<dbReference type="InterPro" id="IPR036390">
    <property type="entry name" value="WH_DNA-bd_sf"/>
</dbReference>
<evidence type="ECO:0000313" key="5">
    <source>
        <dbReference type="EMBL" id="MFC6882740.1"/>
    </source>
</evidence>
<dbReference type="InterPro" id="IPR001845">
    <property type="entry name" value="HTH_ArsR_DNA-bd_dom"/>
</dbReference>
<keyword evidence="3" id="KW-0804">Transcription</keyword>
<sequence length="335" mass="36192">MGWWRIDPDVLARGRFATSPLLETVGAFAVLSGRHPPALGTEEWARAHRPAYRARVAGDPFAERIAAAVFRPRWTADFIGRPPLDGDLSFEDELDRVRRTPDRVARADLATALGGPVPAELDVPGIAERAADLLGWVWTSAVEPDWPRRRRIFEADIVAHTQRLGRHGWAATLESLRPGLRWLGDGRLQINLQNRPPRDLAGADLLFVPASTPHGWVTWDEPYRYAILYPCSGLLADPAGPSGAVAAPALGRLLGATRADLLALLDAPKTTSQLVALTGHGLGTVGAHLRVLLDAGLLHRRRSGRSVLYSRTDLGDRLAATAPALAPALGDAASR</sequence>
<dbReference type="SUPFAM" id="SSF46785">
    <property type="entry name" value="Winged helix' DNA-binding domain"/>
    <property type="match status" value="1"/>
</dbReference>
<dbReference type="PANTHER" id="PTHR43132:SF6">
    <property type="entry name" value="HTH-TYPE TRANSCRIPTIONAL REPRESSOR CZRA"/>
    <property type="match status" value="1"/>
</dbReference>
<keyword evidence="2" id="KW-0238">DNA-binding</keyword>
<protein>
    <submittedName>
        <fullName evidence="5">ArsR/SmtB family transcription factor</fullName>
    </submittedName>
</protein>
<evidence type="ECO:0000259" key="4">
    <source>
        <dbReference type="SMART" id="SM00418"/>
    </source>
</evidence>
<feature type="domain" description="HTH arsR-type" evidence="4">
    <location>
        <begin position="249"/>
        <end position="323"/>
    </location>
</feature>
<dbReference type="RefSeq" id="WP_160822283.1">
    <property type="nucleotide sequence ID" value="NZ_JBHSXE010000001.1"/>
</dbReference>
<dbReference type="InterPro" id="IPR036388">
    <property type="entry name" value="WH-like_DNA-bd_sf"/>
</dbReference>
<dbReference type="CDD" id="cd00090">
    <property type="entry name" value="HTH_ARSR"/>
    <property type="match status" value="1"/>
</dbReference>
<evidence type="ECO:0000256" key="3">
    <source>
        <dbReference type="ARBA" id="ARBA00023163"/>
    </source>
</evidence>
<gene>
    <name evidence="5" type="ORF">ACFQKB_23490</name>
</gene>
<keyword evidence="1" id="KW-0805">Transcription regulation</keyword>
<dbReference type="Pfam" id="PF01022">
    <property type="entry name" value="HTH_5"/>
    <property type="match status" value="1"/>
</dbReference>
<evidence type="ECO:0000313" key="6">
    <source>
        <dbReference type="Proteomes" id="UP001596380"/>
    </source>
</evidence>
<dbReference type="InterPro" id="IPR051011">
    <property type="entry name" value="Metal_resp_trans_reg"/>
</dbReference>
<name>A0ABW2CQV2_9ACTN</name>
<dbReference type="PANTHER" id="PTHR43132">
    <property type="entry name" value="ARSENICAL RESISTANCE OPERON REPRESSOR ARSR-RELATED"/>
    <property type="match status" value="1"/>
</dbReference>
<proteinExistence type="predicted"/>
<dbReference type="InterPro" id="IPR011991">
    <property type="entry name" value="ArsR-like_HTH"/>
</dbReference>
<evidence type="ECO:0000256" key="1">
    <source>
        <dbReference type="ARBA" id="ARBA00023015"/>
    </source>
</evidence>
<comment type="caution">
    <text evidence="5">The sequence shown here is derived from an EMBL/GenBank/DDBJ whole genome shotgun (WGS) entry which is preliminary data.</text>
</comment>
<dbReference type="EMBL" id="JBHSXS010000014">
    <property type="protein sequence ID" value="MFC6882740.1"/>
    <property type="molecule type" value="Genomic_DNA"/>
</dbReference>